<dbReference type="AlphaFoldDB" id="A0A521FQ67"/>
<name>A0A521FQ67_9SPHI</name>
<organism evidence="1 2">
    <name type="scientific">Pedobacter westerhofensis</name>
    <dbReference type="NCBI Taxonomy" id="425512"/>
    <lineage>
        <taxon>Bacteria</taxon>
        <taxon>Pseudomonadati</taxon>
        <taxon>Bacteroidota</taxon>
        <taxon>Sphingobacteriia</taxon>
        <taxon>Sphingobacteriales</taxon>
        <taxon>Sphingobacteriaceae</taxon>
        <taxon>Pedobacter</taxon>
    </lineage>
</organism>
<keyword evidence="2" id="KW-1185">Reference proteome</keyword>
<dbReference type="RefSeq" id="WP_142530955.1">
    <property type="nucleotide sequence ID" value="NZ_CBCSJO010000015.1"/>
</dbReference>
<dbReference type="OrthoDB" id="648163at2"/>
<evidence type="ECO:0000313" key="1">
    <source>
        <dbReference type="EMBL" id="SMO98266.1"/>
    </source>
</evidence>
<protein>
    <submittedName>
        <fullName evidence="1">Uncharacterized protein</fullName>
    </submittedName>
</protein>
<sequence length="216" mass="24344">MGKLINGPMGTSVGKLGGVVTYQLNGQWVTRMIGVVDHWSEAQYAVQMRTALITALLKPVKDVIRIGMKYSPKPKKTWTAYTMATSSNNPGAIMGEYPKLEINYEKVILSIGDIPVPLNAKAELKDGRITFSWEADLETDGTDEDDRVMCVAYFPESFQAFNVIRNGARREEEQQIIKLPSFTEKMNIETYMCFVSDDGKRVSNNIYLGQIIWDEE</sequence>
<accession>A0A521FQ67</accession>
<dbReference type="Pfam" id="PF19781">
    <property type="entry name" value="DUF6266"/>
    <property type="match status" value="1"/>
</dbReference>
<dbReference type="EMBL" id="FXTN01000016">
    <property type="protein sequence ID" value="SMO98266.1"/>
    <property type="molecule type" value="Genomic_DNA"/>
</dbReference>
<proteinExistence type="predicted"/>
<dbReference type="InterPro" id="IPR046233">
    <property type="entry name" value="DUF6266"/>
</dbReference>
<dbReference type="Proteomes" id="UP000320300">
    <property type="component" value="Unassembled WGS sequence"/>
</dbReference>
<reference evidence="1 2" key="1">
    <citation type="submission" date="2017-05" db="EMBL/GenBank/DDBJ databases">
        <authorList>
            <person name="Varghese N."/>
            <person name="Submissions S."/>
        </authorList>
    </citation>
    <scope>NUCLEOTIDE SEQUENCE [LARGE SCALE GENOMIC DNA]</scope>
    <source>
        <strain evidence="1 2">DSM 19036</strain>
    </source>
</reference>
<gene>
    <name evidence="1" type="ORF">SAMN06265348_11613</name>
</gene>
<evidence type="ECO:0000313" key="2">
    <source>
        <dbReference type="Proteomes" id="UP000320300"/>
    </source>
</evidence>